<evidence type="ECO:0000256" key="3">
    <source>
        <dbReference type="SAM" id="MobiDB-lite"/>
    </source>
</evidence>
<gene>
    <name evidence="6" type="ORF">INT46_004121</name>
</gene>
<evidence type="ECO:0000256" key="5">
    <source>
        <dbReference type="SAM" id="SignalP"/>
    </source>
</evidence>
<dbReference type="Gene3D" id="2.120.10.80">
    <property type="entry name" value="Kelch-type beta propeller"/>
    <property type="match status" value="2"/>
</dbReference>
<organism evidence="6 7">
    <name type="scientific">Mucor plumbeus</name>
    <dbReference type="NCBI Taxonomy" id="97098"/>
    <lineage>
        <taxon>Eukaryota</taxon>
        <taxon>Fungi</taxon>
        <taxon>Fungi incertae sedis</taxon>
        <taxon>Mucoromycota</taxon>
        <taxon>Mucoromycotina</taxon>
        <taxon>Mucoromycetes</taxon>
        <taxon>Mucorales</taxon>
        <taxon>Mucorineae</taxon>
        <taxon>Mucoraceae</taxon>
        <taxon>Mucor</taxon>
    </lineage>
</organism>
<dbReference type="SUPFAM" id="SSF50965">
    <property type="entry name" value="Galactose oxidase, central domain"/>
    <property type="match status" value="1"/>
</dbReference>
<keyword evidence="1" id="KW-0880">Kelch repeat</keyword>
<comment type="caution">
    <text evidence="6">The sequence shown here is derived from an EMBL/GenBank/DDBJ whole genome shotgun (WGS) entry which is preliminary data.</text>
</comment>
<keyword evidence="4" id="KW-1133">Transmembrane helix</keyword>
<dbReference type="PANTHER" id="PTHR46093">
    <property type="entry name" value="ACYL-COA-BINDING DOMAIN-CONTAINING PROTEIN 5"/>
    <property type="match status" value="1"/>
</dbReference>
<keyword evidence="4" id="KW-0812">Transmembrane</keyword>
<accession>A0A8H7QQT2</accession>
<evidence type="ECO:0000313" key="6">
    <source>
        <dbReference type="EMBL" id="KAG2196976.1"/>
    </source>
</evidence>
<feature type="chain" id="PRO_5034882882" description="Galactose oxidase" evidence="5">
    <location>
        <begin position="24"/>
        <end position="615"/>
    </location>
</feature>
<evidence type="ECO:0000256" key="2">
    <source>
        <dbReference type="ARBA" id="ARBA00022737"/>
    </source>
</evidence>
<evidence type="ECO:0000313" key="7">
    <source>
        <dbReference type="Proteomes" id="UP000650833"/>
    </source>
</evidence>
<dbReference type="Proteomes" id="UP000650833">
    <property type="component" value="Unassembled WGS sequence"/>
</dbReference>
<protein>
    <recommendedName>
        <fullName evidence="8">Galactose oxidase</fullName>
    </recommendedName>
</protein>
<proteinExistence type="predicted"/>
<dbReference type="PANTHER" id="PTHR46093:SF18">
    <property type="entry name" value="FIBRONECTIN TYPE-III DOMAIN-CONTAINING PROTEIN"/>
    <property type="match status" value="1"/>
</dbReference>
<evidence type="ECO:0008006" key="8">
    <source>
        <dbReference type="Google" id="ProtNLM"/>
    </source>
</evidence>
<keyword evidence="7" id="KW-1185">Reference proteome</keyword>
<feature type="signal peptide" evidence="5">
    <location>
        <begin position="1"/>
        <end position="23"/>
    </location>
</feature>
<dbReference type="InterPro" id="IPR015915">
    <property type="entry name" value="Kelch-typ_b-propeller"/>
</dbReference>
<evidence type="ECO:0000256" key="1">
    <source>
        <dbReference type="ARBA" id="ARBA00022441"/>
    </source>
</evidence>
<dbReference type="OrthoDB" id="2267361at2759"/>
<keyword evidence="5" id="KW-0732">Signal</keyword>
<dbReference type="AlphaFoldDB" id="A0A8H7QQT2"/>
<feature type="transmembrane region" description="Helical" evidence="4">
    <location>
        <begin position="443"/>
        <end position="465"/>
    </location>
</feature>
<dbReference type="InterPro" id="IPR011043">
    <property type="entry name" value="Gal_Oxase/kelch_b-propeller"/>
</dbReference>
<keyword evidence="2" id="KW-0677">Repeat</keyword>
<keyword evidence="4" id="KW-0472">Membrane</keyword>
<dbReference type="EMBL" id="JAEPRC010000449">
    <property type="protein sequence ID" value="KAG2196976.1"/>
    <property type="molecule type" value="Genomic_DNA"/>
</dbReference>
<reference evidence="6" key="1">
    <citation type="submission" date="2020-12" db="EMBL/GenBank/DDBJ databases">
        <title>Metabolic potential, ecology and presence of endohyphal bacteria is reflected in genomic diversity of Mucoromycotina.</title>
        <authorList>
            <person name="Muszewska A."/>
            <person name="Okrasinska A."/>
            <person name="Steczkiewicz K."/>
            <person name="Drgas O."/>
            <person name="Orlowska M."/>
            <person name="Perlinska-Lenart U."/>
            <person name="Aleksandrzak-Piekarczyk T."/>
            <person name="Szatraj K."/>
            <person name="Zielenkiewicz U."/>
            <person name="Pilsyk S."/>
            <person name="Malc E."/>
            <person name="Mieczkowski P."/>
            <person name="Kruszewska J.S."/>
            <person name="Biernat P."/>
            <person name="Pawlowska J."/>
        </authorList>
    </citation>
    <scope>NUCLEOTIDE SEQUENCE</scope>
    <source>
        <strain evidence="6">CBS 226.32</strain>
    </source>
</reference>
<evidence type="ECO:0000256" key="4">
    <source>
        <dbReference type="SAM" id="Phobius"/>
    </source>
</evidence>
<feature type="region of interest" description="Disordered" evidence="3">
    <location>
        <begin position="420"/>
        <end position="439"/>
    </location>
</feature>
<name>A0A8H7QQT2_9FUNG</name>
<sequence length="615" mass="66857">MKKGQRSLSLWVVVSFLSSIISAQSIVPNSSFRRFPSCGLLTANGQRKIYCYGGVIKTSQQEYEWDSTLMRLEIMDFNATSSNTWENITLTAANNKIALEPRERAFYAVSFDGSSLFINGGLSSSKLTNQTIIYGAADNSWTTPAVDYTDAGYGGTRQIYQGSAVDVNGKYYLYGGEETFTDPKVTQYTDSFTNETFTDLSLGDDVFNSSSIGYYEMVTYSETINGYDSWSKLGPLGNFQKGLIGSSHAAVFHPRTTTIFYFGGYIRNLVDHNLTTASFSQVTTFNTSTMFWGTQAFTGATIPLGRMSHTATLLPSNEDVLMYGGASGDIVKAMNDFCYIANLQTFTWVAQFANLTLPDTNGVTGARLAHSAVLDAITNRLYILFGYYDSTLGPQNVPLLALNVTDPTALSFIDLTKESAVTPGPSSDRTAPEENNKSNSATIGGAVGGAIGGVLVIGIAAFLLYKRKRSNNSKKQEQATQDTDDHEERLSVDWDAIEGGFVETNLPLNNDNKNMIPYNSNANNNNSNVVLENSTLYSSANEFGHGEKSPVVDYNNSRFEVTSQAATSVTAVSPRLVNLNDAGSPLSNGTRQSFPPDIPLHGEHTITYLTKPDGA</sequence>